<sequence length="260" mass="26620">MKTDTPQPAALPQSLSLTGRRALVTGSTRGIGRVLALAFAQAGASVAMHGRDGGLQAAAAARAASAACLVQSDLADADGPRRAYEQAVAGLGGAPDILVCNASLQIPADWLAVTRADFDKQVAVNWRATLELCQLAAPAMKAAGWGRILTVGSVQEAHPHPHMIVYAGTKCAQSSLATNLARQLAPCGVTVNNLAPGVILTDRNTVRLADSAYAAKVLASIPADYFGEPTDCAGAALLLCSDAGRYITGQTLFVDGGMSL</sequence>
<dbReference type="PRINTS" id="PR00080">
    <property type="entry name" value="SDRFAMILY"/>
</dbReference>
<gene>
    <name evidence="2" type="ORF">AW736_04210</name>
</gene>
<dbReference type="CDD" id="cd05233">
    <property type="entry name" value="SDR_c"/>
    <property type="match status" value="1"/>
</dbReference>
<comment type="caution">
    <text evidence="2">The sequence shown here is derived from an EMBL/GenBank/DDBJ whole genome shotgun (WGS) entry which is preliminary data.</text>
</comment>
<dbReference type="Pfam" id="PF13561">
    <property type="entry name" value="adh_short_C2"/>
    <property type="match status" value="1"/>
</dbReference>
<evidence type="ECO:0000313" key="3">
    <source>
        <dbReference type="Proteomes" id="UP000078486"/>
    </source>
</evidence>
<dbReference type="InterPro" id="IPR036291">
    <property type="entry name" value="NAD(P)-bd_dom_sf"/>
</dbReference>
<keyword evidence="3" id="KW-1185">Reference proteome</keyword>
<dbReference type="OrthoDB" id="9803333at2"/>
<dbReference type="FunFam" id="3.40.50.720:FF:000084">
    <property type="entry name" value="Short-chain dehydrogenase reductase"/>
    <property type="match status" value="1"/>
</dbReference>
<dbReference type="Gene3D" id="3.40.50.720">
    <property type="entry name" value="NAD(P)-binding Rossmann-like Domain"/>
    <property type="match status" value="1"/>
</dbReference>
<dbReference type="PANTHER" id="PTHR42879:SF6">
    <property type="entry name" value="NADPH-DEPENDENT REDUCTASE BACG"/>
    <property type="match status" value="1"/>
</dbReference>
<dbReference type="InterPro" id="IPR002347">
    <property type="entry name" value="SDR_fam"/>
</dbReference>
<evidence type="ECO:0000256" key="1">
    <source>
        <dbReference type="ARBA" id="ARBA00006484"/>
    </source>
</evidence>
<organism evidence="2 3">
    <name type="scientific">Termitidicoccus mucosus</name>
    <dbReference type="NCBI Taxonomy" id="1184151"/>
    <lineage>
        <taxon>Bacteria</taxon>
        <taxon>Pseudomonadati</taxon>
        <taxon>Verrucomicrobiota</taxon>
        <taxon>Opitutia</taxon>
        <taxon>Opitutales</taxon>
        <taxon>Opitutaceae</taxon>
        <taxon>Termitidicoccus</taxon>
    </lineage>
</organism>
<dbReference type="EMBL" id="LRRQ01000034">
    <property type="protein sequence ID" value="OAM91226.1"/>
    <property type="molecule type" value="Genomic_DNA"/>
</dbReference>
<name>A0A178IQ42_9BACT</name>
<dbReference type="PRINTS" id="PR00081">
    <property type="entry name" value="GDHRDH"/>
</dbReference>
<comment type="similarity">
    <text evidence="1">Belongs to the short-chain dehydrogenases/reductases (SDR) family.</text>
</comment>
<dbReference type="AlphaFoldDB" id="A0A178IQ42"/>
<reference evidence="2 3" key="1">
    <citation type="submission" date="2016-01" db="EMBL/GenBank/DDBJ databases">
        <title>High potential of lignocellulose degradation of a new Verrucomicrobia species.</title>
        <authorList>
            <person name="Wang Y."/>
            <person name="Shi Y."/>
            <person name="Qiu Z."/>
            <person name="Liu S."/>
            <person name="Yang H."/>
        </authorList>
    </citation>
    <scope>NUCLEOTIDE SEQUENCE [LARGE SCALE GENOMIC DNA]</scope>
    <source>
        <strain evidence="2 3">TSB47</strain>
    </source>
</reference>
<evidence type="ECO:0000313" key="2">
    <source>
        <dbReference type="EMBL" id="OAM91226.1"/>
    </source>
</evidence>
<accession>A0A178IQ42</accession>
<dbReference type="SUPFAM" id="SSF51735">
    <property type="entry name" value="NAD(P)-binding Rossmann-fold domains"/>
    <property type="match status" value="1"/>
</dbReference>
<dbReference type="InterPro" id="IPR050259">
    <property type="entry name" value="SDR"/>
</dbReference>
<proteinExistence type="inferred from homology"/>
<dbReference type="Proteomes" id="UP000078486">
    <property type="component" value="Unassembled WGS sequence"/>
</dbReference>
<dbReference type="RefSeq" id="WP_068768994.1">
    <property type="nucleotide sequence ID" value="NZ_CP109796.1"/>
</dbReference>
<dbReference type="PANTHER" id="PTHR42879">
    <property type="entry name" value="3-OXOACYL-(ACYL-CARRIER-PROTEIN) REDUCTASE"/>
    <property type="match status" value="1"/>
</dbReference>
<protein>
    <submittedName>
        <fullName evidence="2">Short-chain dehydrogenase</fullName>
    </submittedName>
</protein>
<dbReference type="STRING" id="1184151.AW736_04210"/>